<protein>
    <submittedName>
        <fullName evidence="1">Uncharacterized protein</fullName>
    </submittedName>
</protein>
<dbReference type="AlphaFoldDB" id="X0Y2L1"/>
<proteinExistence type="predicted"/>
<sequence>MTENDSKFNVGDIIYTSWGYDQTQYDFAQIVEVSKTRKTVIAQRMRTKTVDQRRQTNGIVPTEAYGNKFRLYVREWRDRPTFRGRYPFVDGFNDSKRMGSFWPWDGKTVYETDSQFGH</sequence>
<dbReference type="EMBL" id="BARS01045299">
    <property type="protein sequence ID" value="GAG31151.1"/>
    <property type="molecule type" value="Genomic_DNA"/>
</dbReference>
<reference evidence="1" key="1">
    <citation type="journal article" date="2014" name="Front. Microbiol.">
        <title>High frequency of phylogenetically diverse reductive dehalogenase-homologous genes in deep subseafloor sedimentary metagenomes.</title>
        <authorList>
            <person name="Kawai M."/>
            <person name="Futagami T."/>
            <person name="Toyoda A."/>
            <person name="Takaki Y."/>
            <person name="Nishi S."/>
            <person name="Hori S."/>
            <person name="Arai W."/>
            <person name="Tsubouchi T."/>
            <person name="Morono Y."/>
            <person name="Uchiyama I."/>
            <person name="Ito T."/>
            <person name="Fujiyama A."/>
            <person name="Inagaki F."/>
            <person name="Takami H."/>
        </authorList>
    </citation>
    <scope>NUCLEOTIDE SEQUENCE</scope>
    <source>
        <strain evidence="1">Expedition CK06-06</strain>
    </source>
</reference>
<evidence type="ECO:0000313" key="1">
    <source>
        <dbReference type="EMBL" id="GAG31151.1"/>
    </source>
</evidence>
<comment type="caution">
    <text evidence="1">The sequence shown here is derived from an EMBL/GenBank/DDBJ whole genome shotgun (WGS) entry which is preliminary data.</text>
</comment>
<name>X0Y2L1_9ZZZZ</name>
<gene>
    <name evidence="1" type="ORF">S01H1_68312</name>
</gene>
<organism evidence="1">
    <name type="scientific">marine sediment metagenome</name>
    <dbReference type="NCBI Taxonomy" id="412755"/>
    <lineage>
        <taxon>unclassified sequences</taxon>
        <taxon>metagenomes</taxon>
        <taxon>ecological metagenomes</taxon>
    </lineage>
</organism>
<accession>X0Y2L1</accession>